<sequence>MHCTVMLLSRAIYVQQL</sequence>
<reference evidence="1" key="1">
    <citation type="submission" date="2014-11" db="EMBL/GenBank/DDBJ databases">
        <authorList>
            <person name="Amaro Gonzalez C."/>
        </authorList>
    </citation>
    <scope>NUCLEOTIDE SEQUENCE</scope>
</reference>
<protein>
    <submittedName>
        <fullName evidence="1">Uncharacterized protein</fullName>
    </submittedName>
</protein>
<dbReference type="EMBL" id="GBXM01026557">
    <property type="protein sequence ID" value="JAH82020.1"/>
    <property type="molecule type" value="Transcribed_RNA"/>
</dbReference>
<dbReference type="AlphaFoldDB" id="A0A0E9VXH1"/>
<reference evidence="1" key="2">
    <citation type="journal article" date="2015" name="Fish Shellfish Immunol.">
        <title>Early steps in the European eel (Anguilla anguilla)-Vibrio vulnificus interaction in the gills: Role of the RtxA13 toxin.</title>
        <authorList>
            <person name="Callol A."/>
            <person name="Pajuelo D."/>
            <person name="Ebbesson L."/>
            <person name="Teles M."/>
            <person name="MacKenzie S."/>
            <person name="Amaro C."/>
        </authorList>
    </citation>
    <scope>NUCLEOTIDE SEQUENCE</scope>
</reference>
<organism evidence="1">
    <name type="scientific">Anguilla anguilla</name>
    <name type="common">European freshwater eel</name>
    <name type="synonym">Muraena anguilla</name>
    <dbReference type="NCBI Taxonomy" id="7936"/>
    <lineage>
        <taxon>Eukaryota</taxon>
        <taxon>Metazoa</taxon>
        <taxon>Chordata</taxon>
        <taxon>Craniata</taxon>
        <taxon>Vertebrata</taxon>
        <taxon>Euteleostomi</taxon>
        <taxon>Actinopterygii</taxon>
        <taxon>Neopterygii</taxon>
        <taxon>Teleostei</taxon>
        <taxon>Anguilliformes</taxon>
        <taxon>Anguillidae</taxon>
        <taxon>Anguilla</taxon>
    </lineage>
</organism>
<evidence type="ECO:0000313" key="1">
    <source>
        <dbReference type="EMBL" id="JAH82020.1"/>
    </source>
</evidence>
<proteinExistence type="predicted"/>
<accession>A0A0E9VXH1</accession>
<name>A0A0E9VXH1_ANGAN</name>